<name>U1N9F6_SEGRC</name>
<accession>U1N9F6</accession>
<evidence type="ECO:0000256" key="2">
    <source>
        <dbReference type="ARBA" id="ARBA00023002"/>
    </source>
</evidence>
<dbReference type="STRING" id="679197.HMPREF9336_04119"/>
<evidence type="ECO:0000256" key="1">
    <source>
        <dbReference type="ARBA" id="ARBA00006484"/>
    </source>
</evidence>
<dbReference type="GO" id="GO:0016491">
    <property type="term" value="F:oxidoreductase activity"/>
    <property type="evidence" value="ECO:0007669"/>
    <property type="project" value="UniProtKB-KW"/>
</dbReference>
<dbReference type="RefSeq" id="WP_021030053.1">
    <property type="nucleotide sequence ID" value="NZ_KI391953.1"/>
</dbReference>
<organism evidence="6 7">
    <name type="scientific">Segniliparus rugosus (strain ATCC BAA-974 / DSM 45345 / CCUG 50838 / CIP 108380 / JCM 13579 / CDC 945)</name>
    <dbReference type="NCBI Taxonomy" id="679197"/>
    <lineage>
        <taxon>Bacteria</taxon>
        <taxon>Bacillati</taxon>
        <taxon>Actinomycetota</taxon>
        <taxon>Actinomycetes</taxon>
        <taxon>Mycobacteriales</taxon>
        <taxon>Segniliparaceae</taxon>
        <taxon>Segniliparus</taxon>
    </lineage>
</organism>
<dbReference type="PANTHER" id="PTHR44196:SF1">
    <property type="entry name" value="DEHYDROGENASE_REDUCTASE SDR FAMILY MEMBER 7B"/>
    <property type="match status" value="1"/>
</dbReference>
<dbReference type="EMBL" id="ACZI02000001">
    <property type="protein sequence ID" value="ERG69423.1"/>
    <property type="molecule type" value="Genomic_DNA"/>
</dbReference>
<evidence type="ECO:0000313" key="7">
    <source>
        <dbReference type="Proteomes" id="UP000004816"/>
    </source>
</evidence>
<dbReference type="InterPro" id="IPR002347">
    <property type="entry name" value="SDR_fam"/>
</dbReference>
<dbReference type="SMART" id="SM00822">
    <property type="entry name" value="PKS_KR"/>
    <property type="match status" value="1"/>
</dbReference>
<dbReference type="PRINTS" id="PR00080">
    <property type="entry name" value="SDRFAMILY"/>
</dbReference>
<keyword evidence="2" id="KW-0560">Oxidoreductase</keyword>
<sequence>MSNDVIAQTPPARGGVPTEPKPRGLAAKANHFFGRLGLHAATTRNMRKARKDPSYGIPVRGKRVLITGSSSGIGEAAAYRFGKLGAHVILVARRAEELAAVAERIRSAGGQADFYPCDLRDLDALDALVAEVIAKHGGVDVLINNAGHSIRRRTVEQLERWHDVERTMQINYFSAMRLIRGFLPGMAERGDGHIVSVASWGVVHEVNPLFAPYIASKSALAQVTRTIGTELLNKGIHGTTLYFPLVRTPMIAPTEEYNNIPALTSDEAAEWMTLAVRVRPVRVVSKVSWWIGLFNAILPQQVNKVIMREARRR</sequence>
<keyword evidence="7" id="KW-1185">Reference proteome</keyword>
<comment type="caution">
    <text evidence="6">The sequence shown here is derived from an EMBL/GenBank/DDBJ whole genome shotgun (WGS) entry which is preliminary data.</text>
</comment>
<dbReference type="CDD" id="cd05233">
    <property type="entry name" value="SDR_c"/>
    <property type="match status" value="1"/>
</dbReference>
<dbReference type="PANTHER" id="PTHR44196">
    <property type="entry name" value="DEHYDROGENASE/REDUCTASE SDR FAMILY MEMBER 7B"/>
    <property type="match status" value="1"/>
</dbReference>
<dbReference type="PRINTS" id="PR00081">
    <property type="entry name" value="GDHRDH"/>
</dbReference>
<dbReference type="SUPFAM" id="SSF51735">
    <property type="entry name" value="NAD(P)-binding Rossmann-fold domains"/>
    <property type="match status" value="1"/>
</dbReference>
<evidence type="ECO:0000313" key="6">
    <source>
        <dbReference type="EMBL" id="ERG69423.1"/>
    </source>
</evidence>
<feature type="domain" description="Ketoreductase" evidence="5">
    <location>
        <begin position="62"/>
        <end position="206"/>
    </location>
</feature>
<dbReference type="Pfam" id="PF00106">
    <property type="entry name" value="adh_short"/>
    <property type="match status" value="1"/>
</dbReference>
<proteinExistence type="inferred from homology"/>
<protein>
    <recommendedName>
        <fullName evidence="5">Ketoreductase domain-containing protein</fullName>
    </recommendedName>
</protein>
<gene>
    <name evidence="6" type="ORF">HMPREF9336_04119</name>
</gene>
<evidence type="ECO:0000256" key="3">
    <source>
        <dbReference type="RuleBase" id="RU000363"/>
    </source>
</evidence>
<dbReference type="InterPro" id="IPR057326">
    <property type="entry name" value="KR_dom"/>
</dbReference>
<dbReference type="InterPro" id="IPR036291">
    <property type="entry name" value="NAD(P)-bd_dom_sf"/>
</dbReference>
<dbReference type="AlphaFoldDB" id="U1N9F6"/>
<evidence type="ECO:0000259" key="5">
    <source>
        <dbReference type="SMART" id="SM00822"/>
    </source>
</evidence>
<dbReference type="Gene3D" id="3.40.50.720">
    <property type="entry name" value="NAD(P)-binding Rossmann-like Domain"/>
    <property type="match status" value="1"/>
</dbReference>
<evidence type="ECO:0000256" key="4">
    <source>
        <dbReference type="SAM" id="MobiDB-lite"/>
    </source>
</evidence>
<comment type="similarity">
    <text evidence="1 3">Belongs to the short-chain dehydrogenases/reductases (SDR) family.</text>
</comment>
<dbReference type="eggNOG" id="COG0300">
    <property type="taxonomic scope" value="Bacteria"/>
</dbReference>
<dbReference type="HOGENOM" id="CLU_010194_2_1_11"/>
<dbReference type="Proteomes" id="UP000004816">
    <property type="component" value="Unassembled WGS sequence"/>
</dbReference>
<feature type="region of interest" description="Disordered" evidence="4">
    <location>
        <begin position="1"/>
        <end position="21"/>
    </location>
</feature>
<dbReference type="NCBIfam" id="NF004521">
    <property type="entry name" value="PRK05866.1"/>
    <property type="match status" value="1"/>
</dbReference>
<dbReference type="GO" id="GO:0016020">
    <property type="term" value="C:membrane"/>
    <property type="evidence" value="ECO:0007669"/>
    <property type="project" value="TreeGrafter"/>
</dbReference>
<reference evidence="6 7" key="1">
    <citation type="journal article" date="2011" name="Stand. Genomic Sci.">
        <title>High quality draft genome sequence of Segniliparus rugosus CDC 945(T)= (ATCC BAA-974(T)).</title>
        <authorList>
            <person name="Earl A.M."/>
            <person name="Desjardins C.A."/>
            <person name="Fitzgerald M.G."/>
            <person name="Arachchi H.M."/>
            <person name="Zeng Q."/>
            <person name="Mehta T."/>
            <person name="Griggs A."/>
            <person name="Birren B.W."/>
            <person name="Toney N.C."/>
            <person name="Carr J."/>
            <person name="Posey J."/>
            <person name="Butler W.R."/>
        </authorList>
    </citation>
    <scope>NUCLEOTIDE SEQUENCE [LARGE SCALE GENOMIC DNA]</scope>
    <source>
        <strain evidence="7">ATCC BAA-974 / DSM 45345 / CCUG 50838 / CIP 108380 / JCM 13579 / CDC 945</strain>
    </source>
</reference>